<protein>
    <submittedName>
        <fullName evidence="1">Uncharacterized protein</fullName>
    </submittedName>
</protein>
<sequence length="119" mass="13628">MGFVSNSDASCEQDLDVRHKMSWRTCFERSNRGGGQSTIVTTDLAKSGYKFYIHVDQYDTNELPESKEGLSKWLEEGCTKEGQRLETLKASLHVEMTGKRRMQRVNEEMKAKACPTHHN</sequence>
<keyword evidence="2" id="KW-1185">Reference proteome</keyword>
<accession>A0A8E2JZB2</accession>
<organism evidence="1 2">
    <name type="scientific">Glonium stellatum</name>
    <dbReference type="NCBI Taxonomy" id="574774"/>
    <lineage>
        <taxon>Eukaryota</taxon>
        <taxon>Fungi</taxon>
        <taxon>Dikarya</taxon>
        <taxon>Ascomycota</taxon>
        <taxon>Pezizomycotina</taxon>
        <taxon>Dothideomycetes</taxon>
        <taxon>Pleosporomycetidae</taxon>
        <taxon>Gloniales</taxon>
        <taxon>Gloniaceae</taxon>
        <taxon>Glonium</taxon>
    </lineage>
</organism>
<evidence type="ECO:0000313" key="2">
    <source>
        <dbReference type="Proteomes" id="UP000250140"/>
    </source>
</evidence>
<reference evidence="1 2" key="1">
    <citation type="journal article" date="2016" name="Nat. Commun.">
        <title>Ectomycorrhizal ecology is imprinted in the genome of the dominant symbiotic fungus Cenococcum geophilum.</title>
        <authorList>
            <consortium name="DOE Joint Genome Institute"/>
            <person name="Peter M."/>
            <person name="Kohler A."/>
            <person name="Ohm R.A."/>
            <person name="Kuo A."/>
            <person name="Krutzmann J."/>
            <person name="Morin E."/>
            <person name="Arend M."/>
            <person name="Barry K.W."/>
            <person name="Binder M."/>
            <person name="Choi C."/>
            <person name="Clum A."/>
            <person name="Copeland A."/>
            <person name="Grisel N."/>
            <person name="Haridas S."/>
            <person name="Kipfer T."/>
            <person name="LaButti K."/>
            <person name="Lindquist E."/>
            <person name="Lipzen A."/>
            <person name="Maire R."/>
            <person name="Meier B."/>
            <person name="Mihaltcheva S."/>
            <person name="Molinier V."/>
            <person name="Murat C."/>
            <person name="Poggeler S."/>
            <person name="Quandt C.A."/>
            <person name="Sperisen C."/>
            <person name="Tritt A."/>
            <person name="Tisserant E."/>
            <person name="Crous P.W."/>
            <person name="Henrissat B."/>
            <person name="Nehls U."/>
            <person name="Egli S."/>
            <person name="Spatafora J.W."/>
            <person name="Grigoriev I.V."/>
            <person name="Martin F.M."/>
        </authorList>
    </citation>
    <scope>NUCLEOTIDE SEQUENCE [LARGE SCALE GENOMIC DNA]</scope>
    <source>
        <strain evidence="1 2">CBS 207.34</strain>
    </source>
</reference>
<dbReference type="AlphaFoldDB" id="A0A8E2JZB2"/>
<evidence type="ECO:0000313" key="1">
    <source>
        <dbReference type="EMBL" id="OCL14704.1"/>
    </source>
</evidence>
<dbReference type="EMBL" id="KV748545">
    <property type="protein sequence ID" value="OCL14704.1"/>
    <property type="molecule type" value="Genomic_DNA"/>
</dbReference>
<dbReference type="OrthoDB" id="189226at2759"/>
<name>A0A8E2JZB2_9PEZI</name>
<dbReference type="Proteomes" id="UP000250140">
    <property type="component" value="Unassembled WGS sequence"/>
</dbReference>
<proteinExistence type="predicted"/>
<gene>
    <name evidence="1" type="ORF">AOQ84DRAFT_11217</name>
</gene>